<dbReference type="PANTHER" id="PTHR12547">
    <property type="entry name" value="CCCH ZINC FINGER/TIS11-RELATED"/>
    <property type="match status" value="1"/>
</dbReference>
<keyword evidence="1 5" id="KW-0479">Metal-binding</keyword>
<protein>
    <recommendedName>
        <fullName evidence="6">C3H1-type domain-containing protein</fullName>
    </recommendedName>
</protein>
<reference evidence="7 8" key="1">
    <citation type="submission" date="2016-07" db="EMBL/GenBank/DDBJ databases">
        <title>Pervasive Adenine N6-methylation of Active Genes in Fungi.</title>
        <authorList>
            <consortium name="DOE Joint Genome Institute"/>
            <person name="Mondo S.J."/>
            <person name="Dannebaum R.O."/>
            <person name="Kuo R.C."/>
            <person name="Labutti K."/>
            <person name="Haridas S."/>
            <person name="Kuo A."/>
            <person name="Salamov A."/>
            <person name="Ahrendt S.R."/>
            <person name="Lipzen A."/>
            <person name="Sullivan W."/>
            <person name="Andreopoulos W.B."/>
            <person name="Clum A."/>
            <person name="Lindquist E."/>
            <person name="Daum C."/>
            <person name="Ramamoorthy G.K."/>
            <person name="Gryganskyi A."/>
            <person name="Culley D."/>
            <person name="Magnuson J.K."/>
            <person name="James T.Y."/>
            <person name="O'Malley M.A."/>
            <person name="Stajich J.E."/>
            <person name="Spatafora J.W."/>
            <person name="Visel A."/>
            <person name="Grigoriev I.V."/>
        </authorList>
    </citation>
    <scope>NUCLEOTIDE SEQUENCE [LARGE SCALE GENOMIC DNA]</scope>
    <source>
        <strain evidence="7 8">ATCC 12442</strain>
    </source>
</reference>
<dbReference type="FunFam" id="4.10.1000.10:FF:000001">
    <property type="entry name" value="zinc finger CCCH domain-containing protein 15-like"/>
    <property type="match status" value="1"/>
</dbReference>
<dbReference type="Proteomes" id="UP000193922">
    <property type="component" value="Unassembled WGS sequence"/>
</dbReference>
<dbReference type="SUPFAM" id="SSF90229">
    <property type="entry name" value="CCCH zinc finger"/>
    <property type="match status" value="2"/>
</dbReference>
<dbReference type="InterPro" id="IPR000571">
    <property type="entry name" value="Znf_CCCH"/>
</dbReference>
<dbReference type="GeneID" id="63800964"/>
<dbReference type="InterPro" id="IPR036855">
    <property type="entry name" value="Znf_CCCH_sf"/>
</dbReference>
<dbReference type="AlphaFoldDB" id="A0A1Y1WFJ7"/>
<dbReference type="PANTHER" id="PTHR12547:SF159">
    <property type="entry name" value="CCCH ZINC FINGER-CONTAINING SAC3_GANP_NIN1_MTS3_EIF-3 P25 FAMILY PROTEIN"/>
    <property type="match status" value="1"/>
</dbReference>
<sequence length="65" mass="7665">LYKTKMCDKYQRDGECPYGIKCVFAHGEHELRSREPANPLYKTQMCQRFTELGECPYGEKCQFAH</sequence>
<dbReference type="OrthoDB" id="410307at2759"/>
<evidence type="ECO:0000313" key="7">
    <source>
        <dbReference type="EMBL" id="ORX72279.1"/>
    </source>
</evidence>
<name>A0A1Y1WFJ7_9FUNG</name>
<dbReference type="PROSITE" id="PS50103">
    <property type="entry name" value="ZF_C3H1"/>
    <property type="match status" value="2"/>
</dbReference>
<feature type="zinc finger region" description="C3H1-type" evidence="5">
    <location>
        <begin position="40"/>
        <end position="65"/>
    </location>
</feature>
<dbReference type="STRING" id="61395.A0A1Y1WFJ7"/>
<dbReference type="Gene3D" id="4.10.1000.10">
    <property type="entry name" value="Zinc finger, CCCH-type"/>
    <property type="match status" value="2"/>
</dbReference>
<feature type="non-terminal residue" evidence="7">
    <location>
        <position position="1"/>
    </location>
</feature>
<feature type="non-terminal residue" evidence="7">
    <location>
        <position position="65"/>
    </location>
</feature>
<evidence type="ECO:0000256" key="3">
    <source>
        <dbReference type="ARBA" id="ARBA00022771"/>
    </source>
</evidence>
<accession>A0A1Y1WFJ7</accession>
<dbReference type="EMBL" id="MCFD01000003">
    <property type="protein sequence ID" value="ORX72279.1"/>
    <property type="molecule type" value="Genomic_DNA"/>
</dbReference>
<dbReference type="GO" id="GO:0051252">
    <property type="term" value="P:regulation of RNA metabolic process"/>
    <property type="evidence" value="ECO:0007669"/>
    <property type="project" value="UniProtKB-ARBA"/>
</dbReference>
<evidence type="ECO:0000256" key="5">
    <source>
        <dbReference type="PROSITE-ProRule" id="PRU00723"/>
    </source>
</evidence>
<dbReference type="SMART" id="SM00356">
    <property type="entry name" value="ZnF_C3H1"/>
    <property type="match status" value="2"/>
</dbReference>
<dbReference type="GO" id="GO:0008270">
    <property type="term" value="F:zinc ion binding"/>
    <property type="evidence" value="ECO:0007669"/>
    <property type="project" value="UniProtKB-KW"/>
</dbReference>
<dbReference type="RefSeq" id="XP_040745703.1">
    <property type="nucleotide sequence ID" value="XM_040884316.1"/>
</dbReference>
<organism evidence="7 8">
    <name type="scientific">Linderina pennispora</name>
    <dbReference type="NCBI Taxonomy" id="61395"/>
    <lineage>
        <taxon>Eukaryota</taxon>
        <taxon>Fungi</taxon>
        <taxon>Fungi incertae sedis</taxon>
        <taxon>Zoopagomycota</taxon>
        <taxon>Kickxellomycotina</taxon>
        <taxon>Kickxellomycetes</taxon>
        <taxon>Kickxellales</taxon>
        <taxon>Kickxellaceae</taxon>
        <taxon>Linderina</taxon>
    </lineage>
</organism>
<keyword evidence="3 5" id="KW-0863">Zinc-finger</keyword>
<evidence type="ECO:0000256" key="2">
    <source>
        <dbReference type="ARBA" id="ARBA00022737"/>
    </source>
</evidence>
<keyword evidence="2" id="KW-0677">Repeat</keyword>
<feature type="domain" description="C3H1-type" evidence="6">
    <location>
        <begin position="1"/>
        <end position="29"/>
    </location>
</feature>
<evidence type="ECO:0000256" key="4">
    <source>
        <dbReference type="ARBA" id="ARBA00022833"/>
    </source>
</evidence>
<dbReference type="GO" id="GO:0010468">
    <property type="term" value="P:regulation of gene expression"/>
    <property type="evidence" value="ECO:0007669"/>
    <property type="project" value="UniProtKB-ARBA"/>
</dbReference>
<dbReference type="Pfam" id="PF00642">
    <property type="entry name" value="zf-CCCH"/>
    <property type="match status" value="2"/>
</dbReference>
<comment type="caution">
    <text evidence="7">The sequence shown here is derived from an EMBL/GenBank/DDBJ whole genome shotgun (WGS) entry which is preliminary data.</text>
</comment>
<dbReference type="GO" id="GO:0003729">
    <property type="term" value="F:mRNA binding"/>
    <property type="evidence" value="ECO:0007669"/>
    <property type="project" value="InterPro"/>
</dbReference>
<keyword evidence="8" id="KW-1185">Reference proteome</keyword>
<evidence type="ECO:0000259" key="6">
    <source>
        <dbReference type="PROSITE" id="PS50103"/>
    </source>
</evidence>
<feature type="zinc finger region" description="C3H1-type" evidence="5">
    <location>
        <begin position="1"/>
        <end position="29"/>
    </location>
</feature>
<proteinExistence type="predicted"/>
<evidence type="ECO:0000256" key="1">
    <source>
        <dbReference type="ARBA" id="ARBA00022723"/>
    </source>
</evidence>
<evidence type="ECO:0000313" key="8">
    <source>
        <dbReference type="Proteomes" id="UP000193922"/>
    </source>
</evidence>
<gene>
    <name evidence="7" type="ORF">DL89DRAFT_216496</name>
</gene>
<dbReference type="InterPro" id="IPR045877">
    <property type="entry name" value="ZFP36-like"/>
</dbReference>
<keyword evidence="4 5" id="KW-0862">Zinc</keyword>
<feature type="domain" description="C3H1-type" evidence="6">
    <location>
        <begin position="40"/>
        <end position="65"/>
    </location>
</feature>
<dbReference type="FunFam" id="4.10.1000.10:FF:000003">
    <property type="entry name" value="Zinc finger CCCH domain-containing protein"/>
    <property type="match status" value="1"/>
</dbReference>